<sequence>MVCPTEETPSRRLWVSNMDLLMTRYHISTVYFYKPNGSSNFFDTKVLKESLSKILVPFYPVAGRLGYDENGRLEIVCNAEGVLFIEANTTSIMDDLVRDFADSSKTPQLVPKIDYSGGISSYSLLGLQLDTNSFGLTRHEACTLVLRHSWIVTLLRARNPPTPTFRHIEFEPSPSLKTIVLTPKSQPSPESSIMSMFKITADHLKALKAKVNENSNSNTKYSTYSILTAHIWRCATKARDLLRDQELKLPIPIDGRNRLRPPFPPGYFGNVIFHAAPVTLAGDLLSESFIDTIKRIHEILKVMDDEYLRSSIDYIEKAPDIKSVGRGPQIMRCPNLSINSWMWLPIHDADFGWGRPIFVRPVNIVHEGKLYILPSPTKDGSLTLVTRLETSHMKLFGKLLYEFWQHKGGEQSTLVKVQRLCLETGNRSTSTPRTENLKILMASKCSKVKSGKGVAAEEEDILDNVVTYLVKLMDQIENMDKDMRSLPNVKLMITYCGQWVDDTYKGGETRVRGVGSEHGIQHSNHLYQWQSRLTYPYEFEQPDTHMRCLQMMSAQFRSECASNEIHGTLQQMQPWLENVVGPLSFSNDIVMVMSDDDASYQIEDDVDENDMADWNDKLHDDYVNGHDECSEDDKGEHNNISDCNHADSSTGHATTVVLEEVQYDDHATTIELEDVEGADPIYDNPITLQNCIRSPDDND</sequence>
<feature type="compositionally biased region" description="Basic and acidic residues" evidence="4">
    <location>
        <begin position="626"/>
        <end position="639"/>
    </location>
</feature>
<feature type="region of interest" description="Disordered" evidence="4">
    <location>
        <begin position="626"/>
        <end position="646"/>
    </location>
</feature>
<proteinExistence type="inferred from homology"/>
<evidence type="ECO:0000313" key="6">
    <source>
        <dbReference type="Proteomes" id="UP000026915"/>
    </source>
</evidence>
<organism evidence="5 6">
    <name type="scientific">Theobroma cacao</name>
    <name type="common">Cacao</name>
    <name type="synonym">Cocoa</name>
    <dbReference type="NCBI Taxonomy" id="3641"/>
    <lineage>
        <taxon>Eukaryota</taxon>
        <taxon>Viridiplantae</taxon>
        <taxon>Streptophyta</taxon>
        <taxon>Embryophyta</taxon>
        <taxon>Tracheophyta</taxon>
        <taxon>Spermatophyta</taxon>
        <taxon>Magnoliopsida</taxon>
        <taxon>eudicotyledons</taxon>
        <taxon>Gunneridae</taxon>
        <taxon>Pentapetalae</taxon>
        <taxon>rosids</taxon>
        <taxon>malvids</taxon>
        <taxon>Malvales</taxon>
        <taxon>Malvaceae</taxon>
        <taxon>Byttnerioideae</taxon>
        <taxon>Theobroma</taxon>
    </lineage>
</organism>
<dbReference type="InterPro" id="IPR023213">
    <property type="entry name" value="CAT-like_dom_sf"/>
</dbReference>
<dbReference type="PANTHER" id="PTHR31642:SF196">
    <property type="entry name" value="SHIKIMATE O-HYDROXYCINNAMOYLTRANSFERASE-LIKE"/>
    <property type="match status" value="1"/>
</dbReference>
<evidence type="ECO:0000256" key="4">
    <source>
        <dbReference type="SAM" id="MobiDB-lite"/>
    </source>
</evidence>
<name>A0A061ETU3_THECC</name>
<dbReference type="STRING" id="3641.A0A061ETU3"/>
<dbReference type="eggNOG" id="ENOG502QTJX">
    <property type="taxonomic scope" value="Eukaryota"/>
</dbReference>
<dbReference type="Gramene" id="EOY07822">
    <property type="protein sequence ID" value="EOY07822"/>
    <property type="gene ID" value="TCM_022144"/>
</dbReference>
<keyword evidence="2" id="KW-0808">Transferase</keyword>
<dbReference type="Pfam" id="PF02458">
    <property type="entry name" value="Transferase"/>
    <property type="match status" value="1"/>
</dbReference>
<reference evidence="5 6" key="1">
    <citation type="journal article" date="2013" name="Genome Biol.">
        <title>The genome sequence of the most widely cultivated cacao type and its use to identify candidate genes regulating pod color.</title>
        <authorList>
            <person name="Motamayor J.C."/>
            <person name="Mockaitis K."/>
            <person name="Schmutz J."/>
            <person name="Haiminen N."/>
            <person name="Iii D.L."/>
            <person name="Cornejo O."/>
            <person name="Findley S.D."/>
            <person name="Zheng P."/>
            <person name="Utro F."/>
            <person name="Royaert S."/>
            <person name="Saski C."/>
            <person name="Jenkins J."/>
            <person name="Podicheti R."/>
            <person name="Zhao M."/>
            <person name="Scheffler B.E."/>
            <person name="Stack J.C."/>
            <person name="Feltus F.A."/>
            <person name="Mustiga G.M."/>
            <person name="Amores F."/>
            <person name="Phillips W."/>
            <person name="Marelli J.P."/>
            <person name="May G.D."/>
            <person name="Shapiro H."/>
            <person name="Ma J."/>
            <person name="Bustamante C.D."/>
            <person name="Schnell R.J."/>
            <person name="Main D."/>
            <person name="Gilbert D."/>
            <person name="Parida L."/>
            <person name="Kuhn D.N."/>
        </authorList>
    </citation>
    <scope>NUCLEOTIDE SEQUENCE [LARGE SCALE GENOMIC DNA]</scope>
    <source>
        <strain evidence="6">cv. Matina 1-6</strain>
    </source>
</reference>
<dbReference type="InterPro" id="IPR050317">
    <property type="entry name" value="Plant_Fungal_Acyltransferase"/>
</dbReference>
<evidence type="ECO:0000256" key="3">
    <source>
        <dbReference type="ARBA" id="ARBA00023315"/>
    </source>
</evidence>
<evidence type="ECO:0000256" key="2">
    <source>
        <dbReference type="ARBA" id="ARBA00022679"/>
    </source>
</evidence>
<keyword evidence="3" id="KW-0012">Acyltransferase</keyword>
<dbReference type="GO" id="GO:0016747">
    <property type="term" value="F:acyltransferase activity, transferring groups other than amino-acyl groups"/>
    <property type="evidence" value="ECO:0000318"/>
    <property type="project" value="GO_Central"/>
</dbReference>
<dbReference type="PANTHER" id="PTHR31642">
    <property type="entry name" value="TRICHOTHECENE 3-O-ACETYLTRANSFERASE"/>
    <property type="match status" value="1"/>
</dbReference>
<dbReference type="HOGENOM" id="CLU_394538_0_0_1"/>
<dbReference type="Proteomes" id="UP000026915">
    <property type="component" value="Chromosome 5"/>
</dbReference>
<dbReference type="AlphaFoldDB" id="A0A061ETU3"/>
<comment type="similarity">
    <text evidence="1">Belongs to the plant acyltransferase family.</text>
</comment>
<dbReference type="EMBL" id="CM001883">
    <property type="protein sequence ID" value="EOY07822.1"/>
    <property type="molecule type" value="Genomic_DNA"/>
</dbReference>
<protein>
    <submittedName>
        <fullName evidence="5">Hydroxycinnamoyl CoA shikimate/quinate hydroxycinnamoyltransferase</fullName>
    </submittedName>
</protein>
<dbReference type="FunFam" id="3.30.559.10:FF:000008">
    <property type="entry name" value="Tryptamine hydroxycinnamoyl transferase"/>
    <property type="match status" value="1"/>
</dbReference>
<evidence type="ECO:0000256" key="1">
    <source>
        <dbReference type="ARBA" id="ARBA00009861"/>
    </source>
</evidence>
<accession>A0A061ETU3</accession>
<dbReference type="InParanoid" id="A0A061ETU3"/>
<dbReference type="Gene3D" id="3.30.559.10">
    <property type="entry name" value="Chloramphenicol acetyltransferase-like domain"/>
    <property type="match status" value="2"/>
</dbReference>
<keyword evidence="6" id="KW-1185">Reference proteome</keyword>
<gene>
    <name evidence="5" type="ORF">TCM_022144</name>
</gene>
<evidence type="ECO:0000313" key="5">
    <source>
        <dbReference type="EMBL" id="EOY07822.1"/>
    </source>
</evidence>